<dbReference type="InterPro" id="IPR050902">
    <property type="entry name" value="ABC_Transporter_SBP"/>
</dbReference>
<comment type="similarity">
    <text evidence="1">Belongs to the bacterial solute-binding protein 8 family.</text>
</comment>
<sequence>MRIVHEWLGDLELPDAPGRVVSLAPNATETVFLLGGGERLVGRSSFCYRPDAARQLPVAGNYTKARWQLLERLRPELILTTTGVQNPLTLELRRRAYAVFPVPLPHSPWGVLENAVLIGDLLRLGATPLVDGLARRLLRLRGVGQGLPVYVELDLGGPVTIGRASYLAAALRWMGMANVYDHEPQAYFAPDLGEVLNLRPDLIVYEPKPWAAAGGRAAAMLAERGWGAVPAYVTPGDYLAHYGPSLIEALEALARFIKGRRGSS</sequence>
<dbReference type="RefSeq" id="WP_324718111.1">
    <property type="nucleotide sequence ID" value="NZ_CP141615.1"/>
</dbReference>
<dbReference type="EMBL" id="CP141615">
    <property type="protein sequence ID" value="WRP18841.1"/>
    <property type="molecule type" value="Genomic_DNA"/>
</dbReference>
<accession>A0ABZ1C222</accession>
<dbReference type="PANTHER" id="PTHR30535:SF34">
    <property type="entry name" value="MOLYBDATE-BINDING PROTEIN MOLA"/>
    <property type="match status" value="1"/>
</dbReference>
<dbReference type="InterPro" id="IPR002491">
    <property type="entry name" value="ABC_transptr_periplasmic_BD"/>
</dbReference>
<dbReference type="PANTHER" id="PTHR30535">
    <property type="entry name" value="VITAMIN B12-BINDING PROTEIN"/>
    <property type="match status" value="1"/>
</dbReference>
<dbReference type="Proteomes" id="UP001332192">
    <property type="component" value="Chromosome"/>
</dbReference>
<evidence type="ECO:0000256" key="1">
    <source>
        <dbReference type="ARBA" id="ARBA00008814"/>
    </source>
</evidence>
<evidence type="ECO:0000313" key="4">
    <source>
        <dbReference type="Proteomes" id="UP001332192"/>
    </source>
</evidence>
<protein>
    <submittedName>
        <fullName evidence="3">ABC transporter substrate-binding protein</fullName>
    </submittedName>
</protein>
<name>A0ABZ1C222_9FIRM</name>
<evidence type="ECO:0000259" key="2">
    <source>
        <dbReference type="Pfam" id="PF01497"/>
    </source>
</evidence>
<dbReference type="Pfam" id="PF01497">
    <property type="entry name" value="Peripla_BP_2"/>
    <property type="match status" value="1"/>
</dbReference>
<dbReference type="SUPFAM" id="SSF53807">
    <property type="entry name" value="Helical backbone' metal receptor"/>
    <property type="match status" value="1"/>
</dbReference>
<dbReference type="Gene3D" id="3.40.50.1980">
    <property type="entry name" value="Nitrogenase molybdenum iron protein domain"/>
    <property type="match status" value="2"/>
</dbReference>
<evidence type="ECO:0000313" key="3">
    <source>
        <dbReference type="EMBL" id="WRP18841.1"/>
    </source>
</evidence>
<organism evidence="3 4">
    <name type="scientific">Carboxydichorda subterranea</name>
    <dbReference type="NCBI Taxonomy" id="3109565"/>
    <lineage>
        <taxon>Bacteria</taxon>
        <taxon>Bacillati</taxon>
        <taxon>Bacillota</taxon>
        <taxon>Limnochordia</taxon>
        <taxon>Limnochordales</taxon>
        <taxon>Geochordaceae</taxon>
        <taxon>Carboxydichorda</taxon>
    </lineage>
</organism>
<feature type="domain" description="Fe/B12 periplasmic-binding" evidence="2">
    <location>
        <begin position="20"/>
        <end position="232"/>
    </location>
</feature>
<reference evidence="3 4" key="1">
    <citation type="journal article" date="2024" name="Front. Microbiol.">
        <title>Novel thermophilic genera Geochorda gen. nov. and Carboxydochorda gen. nov. from the deep terrestrial subsurface reveal the ecophysiological diversity in the class Limnochordia.</title>
        <authorList>
            <person name="Karnachuk O.V."/>
            <person name="Lukina A.P."/>
            <person name="Avakyan M.R."/>
            <person name="Kadnikov V.V."/>
            <person name="Begmatov S."/>
            <person name="Beletsky A.V."/>
            <person name="Vlasova K.G."/>
            <person name="Novikov A.A."/>
            <person name="Shcherbakova V.A."/>
            <person name="Mardanov A.V."/>
            <person name="Ravin N.V."/>
        </authorList>
    </citation>
    <scope>NUCLEOTIDE SEQUENCE [LARGE SCALE GENOMIC DNA]</scope>
    <source>
        <strain evidence="3 4">L945</strain>
    </source>
</reference>
<proteinExistence type="inferred from homology"/>
<keyword evidence="4" id="KW-1185">Reference proteome</keyword>
<gene>
    <name evidence="3" type="ORF">U7230_07575</name>
</gene>